<dbReference type="Proteomes" id="UP000186917">
    <property type="component" value="Unassembled WGS sequence"/>
</dbReference>
<keyword evidence="4" id="KW-0645">Protease</keyword>
<dbReference type="PANTHER" id="PTHR42776:SF27">
    <property type="entry name" value="DIPEPTIDYL PEPTIDASE FAMILY MEMBER 6"/>
    <property type="match status" value="1"/>
</dbReference>
<proteinExistence type="predicted"/>
<dbReference type="Pfam" id="PF00326">
    <property type="entry name" value="Peptidase_S9"/>
    <property type="match status" value="1"/>
</dbReference>
<feature type="domain" description="Peptidase S9 prolyl oligopeptidase catalytic" evidence="3">
    <location>
        <begin position="507"/>
        <end position="712"/>
    </location>
</feature>
<dbReference type="Pfam" id="PF07676">
    <property type="entry name" value="PD40"/>
    <property type="match status" value="2"/>
</dbReference>
<dbReference type="KEGG" id="fln:FLA_3839"/>
<dbReference type="InterPro" id="IPR011659">
    <property type="entry name" value="WD40"/>
</dbReference>
<evidence type="ECO:0000256" key="1">
    <source>
        <dbReference type="ARBA" id="ARBA00022801"/>
    </source>
</evidence>
<dbReference type="RefSeq" id="WP_076378845.1">
    <property type="nucleotide sequence ID" value="NZ_AP017422.1"/>
</dbReference>
<reference evidence="5" key="1">
    <citation type="submission" date="2017-01" db="EMBL/GenBank/DDBJ databases">
        <authorList>
            <person name="Varghese N."/>
            <person name="Submissions S."/>
        </authorList>
    </citation>
    <scope>NUCLEOTIDE SEQUENCE [LARGE SCALE GENOMIC DNA]</scope>
    <source>
        <strain evidence="5">DSM 21054</strain>
    </source>
</reference>
<keyword evidence="2" id="KW-0720">Serine protease</keyword>
<dbReference type="GO" id="GO:0004177">
    <property type="term" value="F:aminopeptidase activity"/>
    <property type="evidence" value="ECO:0007669"/>
    <property type="project" value="UniProtKB-KW"/>
</dbReference>
<dbReference type="GO" id="GO:0006508">
    <property type="term" value="P:proteolysis"/>
    <property type="evidence" value="ECO:0007669"/>
    <property type="project" value="InterPro"/>
</dbReference>
<evidence type="ECO:0000313" key="5">
    <source>
        <dbReference type="Proteomes" id="UP000186917"/>
    </source>
</evidence>
<sequence length="715" mass="79398">MKKVLLIAGCIAVVFTSYSQQKQPILVTDLLRIKEADNITISPDGKTVVYTVKSIVPDTAKKDDYVYNTRLWQSKLSGGEAKPLTKEGENATQPAFSPDGKTLVYVKNVKGKPQLFIHAFQADSAWQLTSYVYGAGNPQFSPDGKRLLFTASVSLAAYVSDSVLNAGKQLPVWNDEKPGFVHNEDLLVTKAAPDADGDIAAIRSYLLKNEKDKKAKVITRVQFQGESTTSGEVNFSHVFMIEVAKGATPRAITSGYYSFRNARFVNNDLVVLNGKIDDTQHPDNVMEEQIYTVRTNGTGLTKIVSEPGMAFSVQAVSASGKWLAYQRNVPGTVHVPALYLLNLLQPNSKPIAMGVDRSVSAVRFTEDEKQVYFTVQTNGGEVLYTTLLNAIKPVALTPVDKGVTDFDVWGKRLVWAQSGVDNPSEVYVADATAQHAVLLSSLNTGWLANKEISYPTLYTFTNSQGMQVEYWVMKPASFGNNKKYPLLLEMHGGPASMWGPSVASMWHEYQYYCAKGIGVVYSNPRGSSGYGTAFLQANVKDWGEGPASDVLTALDKTVALGWADTSKLLISGGSYAGYLTTWIISHDHRFRAASSQRGVYHFNTFFGEANVWRMVPRYFGNYPWNDSTRAILERQSPLNYATNITTPFLIFHGESDLRTGVTQSEMLYKTLKVLGRPVEYVRHPGANHELVRSGDNRQRIDQMLRTYEFFYRFIQ</sequence>
<dbReference type="InterPro" id="IPR011042">
    <property type="entry name" value="6-blade_b-propeller_TolB-like"/>
</dbReference>
<dbReference type="AlphaFoldDB" id="A0A173MK81"/>
<dbReference type="PANTHER" id="PTHR42776">
    <property type="entry name" value="SERINE PEPTIDASE S9 FAMILY MEMBER"/>
    <property type="match status" value="1"/>
</dbReference>
<protein>
    <submittedName>
        <fullName evidence="4">Dipeptidyl aminopeptidase/acylaminoacyl peptidase</fullName>
    </submittedName>
</protein>
<keyword evidence="1" id="KW-0378">Hydrolase</keyword>
<evidence type="ECO:0000256" key="2">
    <source>
        <dbReference type="ARBA" id="ARBA00022825"/>
    </source>
</evidence>
<keyword evidence="5" id="KW-1185">Reference proteome</keyword>
<dbReference type="InterPro" id="IPR029058">
    <property type="entry name" value="AB_hydrolase_fold"/>
</dbReference>
<keyword evidence="4" id="KW-0031">Aminopeptidase</keyword>
<dbReference type="SUPFAM" id="SSF82171">
    <property type="entry name" value="DPP6 N-terminal domain-like"/>
    <property type="match status" value="1"/>
</dbReference>
<dbReference type="Gene3D" id="2.120.10.30">
    <property type="entry name" value="TolB, C-terminal domain"/>
    <property type="match status" value="2"/>
</dbReference>
<dbReference type="SUPFAM" id="SSF53474">
    <property type="entry name" value="alpha/beta-Hydrolases"/>
    <property type="match status" value="1"/>
</dbReference>
<dbReference type="InterPro" id="IPR001375">
    <property type="entry name" value="Peptidase_S9_cat"/>
</dbReference>
<dbReference type="GO" id="GO:0004252">
    <property type="term" value="F:serine-type endopeptidase activity"/>
    <property type="evidence" value="ECO:0007669"/>
    <property type="project" value="TreeGrafter"/>
</dbReference>
<gene>
    <name evidence="4" type="ORF">SAMN05421788_103154</name>
</gene>
<evidence type="ECO:0000259" key="3">
    <source>
        <dbReference type="Pfam" id="PF00326"/>
    </source>
</evidence>
<evidence type="ECO:0000313" key="4">
    <source>
        <dbReference type="EMBL" id="SIT05054.1"/>
    </source>
</evidence>
<dbReference type="Gene3D" id="3.40.50.1820">
    <property type="entry name" value="alpha/beta hydrolase"/>
    <property type="match status" value="1"/>
</dbReference>
<organism evidence="4 5">
    <name type="scientific">Filimonas lacunae</name>
    <dbReference type="NCBI Taxonomy" id="477680"/>
    <lineage>
        <taxon>Bacteria</taxon>
        <taxon>Pseudomonadati</taxon>
        <taxon>Bacteroidota</taxon>
        <taxon>Chitinophagia</taxon>
        <taxon>Chitinophagales</taxon>
        <taxon>Chitinophagaceae</taxon>
        <taxon>Filimonas</taxon>
    </lineage>
</organism>
<dbReference type="OrthoDB" id="9812921at2"/>
<name>A0A173MK81_9BACT</name>
<accession>A0A173MK81</accession>
<dbReference type="STRING" id="477680.SAMN05421788_103154"/>
<dbReference type="EMBL" id="FTOR01000003">
    <property type="protein sequence ID" value="SIT05054.1"/>
    <property type="molecule type" value="Genomic_DNA"/>
</dbReference>